<comment type="subcellular location">
    <subcellularLocation>
        <location evidence="1">Cell inner membrane</location>
    </subcellularLocation>
</comment>
<dbReference type="GO" id="GO:0016746">
    <property type="term" value="F:acyltransferase activity"/>
    <property type="evidence" value="ECO:0007669"/>
    <property type="project" value="UniProtKB-KW"/>
</dbReference>
<evidence type="ECO:0000256" key="4">
    <source>
        <dbReference type="ARBA" id="ARBA00022679"/>
    </source>
</evidence>
<comment type="caution">
    <text evidence="7">The sequence shown here is derived from an EMBL/GenBank/DDBJ whole genome shotgun (WGS) entry which is preliminary data.</text>
</comment>
<sequence length="446" mass="50931">MFLDGVTYVLSSLFISICKRVPYSFLKFLGHFFGLCIFYLVPKYRKTALTNLALAFPNKSYKERYSIARQSVQHTVITILELLAVESLTPHLDDLITIDTAEKSPQGFSQDELMTQEELLTTFTQLDNKEGLILFCGHQANWELPFLFITRNYPGLAFAKPINNIKLNRKIIKLRESFKGRIVSPKGGVRHALRALNEGWIIGIVGDQSLLTSSYTYPLFGSDAFTTTSPGLLAYKTGKPVVSVSISRHNKGYKIALSNKFYADRSLPIKEASSKLMDNVMHFLEKGIAAQPEQWMWMHKRWKRKLVNKFKKRYAYSHILVLVKETNLSSLETFLQDLSVFYSGATLDLAVQTLQTSYSLPEAYSNYNLKVFSNLNELYDMPNSYPAVFDLINLPRSLRKHYKKTGSVALFTQKTLEKKCLTDKPLISSLKSFSRQHTKINTENCN</sequence>
<evidence type="ECO:0000256" key="1">
    <source>
        <dbReference type="ARBA" id="ARBA00004533"/>
    </source>
</evidence>
<keyword evidence="3" id="KW-0997">Cell inner membrane</keyword>
<dbReference type="Pfam" id="PF03279">
    <property type="entry name" value="Lip_A_acyltrans"/>
    <property type="match status" value="1"/>
</dbReference>
<accession>A0ABN0MZ03</accession>
<dbReference type="PANTHER" id="PTHR30606:SF10">
    <property type="entry name" value="PHOSPHATIDYLINOSITOL MANNOSIDE ACYLTRANSFERASE"/>
    <property type="match status" value="1"/>
</dbReference>
<evidence type="ECO:0000256" key="3">
    <source>
        <dbReference type="ARBA" id="ARBA00022519"/>
    </source>
</evidence>
<evidence type="ECO:0000313" key="8">
    <source>
        <dbReference type="Proteomes" id="UP000016064"/>
    </source>
</evidence>
<evidence type="ECO:0000256" key="2">
    <source>
        <dbReference type="ARBA" id="ARBA00022475"/>
    </source>
</evidence>
<protein>
    <submittedName>
        <fullName evidence="7">Bacterial lipid A biosynthesis acyltransferase family protein</fullName>
    </submittedName>
</protein>
<name>A0ABN0MZ03_9CHLA</name>
<dbReference type="PANTHER" id="PTHR30606">
    <property type="entry name" value="LIPID A BIOSYNTHESIS LAUROYL ACYLTRANSFERASE"/>
    <property type="match status" value="1"/>
</dbReference>
<evidence type="ECO:0000256" key="6">
    <source>
        <dbReference type="ARBA" id="ARBA00023315"/>
    </source>
</evidence>
<gene>
    <name evidence="7" type="ORF">H359_0724</name>
</gene>
<organism evidence="7 8">
    <name type="scientific">Chlamydia ibidis 10-1398/6</name>
    <dbReference type="NCBI Taxonomy" id="1046581"/>
    <lineage>
        <taxon>Bacteria</taxon>
        <taxon>Pseudomonadati</taxon>
        <taxon>Chlamydiota</taxon>
        <taxon>Chlamydiia</taxon>
        <taxon>Chlamydiales</taxon>
        <taxon>Chlamydiaceae</taxon>
        <taxon>Chlamydia/Chlamydophila group</taxon>
        <taxon>Chlamydia</taxon>
    </lineage>
</organism>
<dbReference type="RefSeq" id="WP_020370275.1">
    <property type="nucleotide sequence ID" value="NZ_APJW01000002.1"/>
</dbReference>
<keyword evidence="2" id="KW-1003">Cell membrane</keyword>
<keyword evidence="8" id="KW-1185">Reference proteome</keyword>
<keyword evidence="5" id="KW-0472">Membrane</keyword>
<dbReference type="NCBIfam" id="NF004569">
    <property type="entry name" value="PRK05906.1"/>
    <property type="match status" value="1"/>
</dbReference>
<dbReference type="EMBL" id="APJW01000002">
    <property type="protein sequence ID" value="EQM62582.1"/>
    <property type="molecule type" value="Genomic_DNA"/>
</dbReference>
<keyword evidence="4" id="KW-0808">Transferase</keyword>
<dbReference type="InterPro" id="IPR004960">
    <property type="entry name" value="LipA_acyltrans"/>
</dbReference>
<keyword evidence="6 7" id="KW-0012">Acyltransferase</keyword>
<proteinExistence type="predicted"/>
<evidence type="ECO:0000313" key="7">
    <source>
        <dbReference type="EMBL" id="EQM62582.1"/>
    </source>
</evidence>
<evidence type="ECO:0000256" key="5">
    <source>
        <dbReference type="ARBA" id="ARBA00023136"/>
    </source>
</evidence>
<dbReference type="Proteomes" id="UP000016064">
    <property type="component" value="Unassembled WGS sequence"/>
</dbReference>
<reference evidence="7 8" key="1">
    <citation type="submission" date="2013-07" db="EMBL/GenBank/DDBJ databases">
        <title>Isolation of a new Chlamydia species from the feral Sacred Ibis (Threskiornis aethiopicus): Chlamydia ibidis.</title>
        <authorList>
            <person name="Vorimore F."/>
            <person name="Hsia R.-C."/>
            <person name="Huot-Creasy H."/>
            <person name="Bastian S."/>
            <person name="Deruyter L."/>
            <person name="Passet A."/>
            <person name="Sachse K."/>
            <person name="Bavoil P."/>
            <person name="Myers G."/>
            <person name="Laroucau K."/>
        </authorList>
    </citation>
    <scope>NUCLEOTIDE SEQUENCE [LARGE SCALE GENOMIC DNA]</scope>
    <source>
        <strain evidence="7 8">10-1398/6</strain>
    </source>
</reference>
<dbReference type="CDD" id="cd07984">
    <property type="entry name" value="LPLAT_LABLAT-like"/>
    <property type="match status" value="1"/>
</dbReference>